<dbReference type="OrthoDB" id="9812571at2"/>
<dbReference type="InterPro" id="IPR018357">
    <property type="entry name" value="Hexapep_transf_CS"/>
</dbReference>
<feature type="transmembrane region" description="Helical" evidence="6">
    <location>
        <begin position="38"/>
        <end position="58"/>
    </location>
</feature>
<dbReference type="GO" id="GO:0009001">
    <property type="term" value="F:serine O-acetyltransferase activity"/>
    <property type="evidence" value="ECO:0007669"/>
    <property type="project" value="UniProtKB-EC"/>
</dbReference>
<dbReference type="STRING" id="274537.BIU88_00455"/>
<keyword evidence="6" id="KW-0812">Transmembrane</keyword>
<name>A0A1D8D633_CHLLM</name>
<sequence>MEKCKIFQDWKYNKHDVKIRIVLVAFRIAQCLNKKNKFIRAFALPYLFLYKIFVFWFFHIELHWNLNIGEGLRIIHGYSLVIHPNARIGNHVTLRHCVTIGNNGKSGEAPIIMDNVNVGANAVIIGPVTIGENAVIGAGAVVTKNVEKNSVVVGNPAKNLRYIK</sequence>
<dbReference type="EC" id="2.3.1.30" evidence="5"/>
<gene>
    <name evidence="7" type="ORF">BIU88_00455</name>
</gene>
<keyword evidence="2 5" id="KW-0808">Transferase</keyword>
<dbReference type="InterPro" id="IPR005881">
    <property type="entry name" value="Ser_O-AcTrfase"/>
</dbReference>
<keyword evidence="8" id="KW-1185">Reference proteome</keyword>
<evidence type="ECO:0000256" key="3">
    <source>
        <dbReference type="ARBA" id="ARBA00022737"/>
    </source>
</evidence>
<dbReference type="PROSITE" id="PS00101">
    <property type="entry name" value="HEXAPEP_TRANSFERASES"/>
    <property type="match status" value="1"/>
</dbReference>
<comment type="similarity">
    <text evidence="1 5">Belongs to the transferase hexapeptide repeat family.</text>
</comment>
<dbReference type="RefSeq" id="WP_069811252.1">
    <property type="nucleotide sequence ID" value="NZ_CP017305.1"/>
</dbReference>
<protein>
    <recommendedName>
        <fullName evidence="5">Serine acetyltransferase</fullName>
        <ecNumber evidence="5">2.3.1.30</ecNumber>
    </recommendedName>
</protein>
<dbReference type="CDD" id="cd03354">
    <property type="entry name" value="LbH_SAT"/>
    <property type="match status" value="1"/>
</dbReference>
<keyword evidence="6" id="KW-1133">Transmembrane helix</keyword>
<evidence type="ECO:0000256" key="1">
    <source>
        <dbReference type="ARBA" id="ARBA00007274"/>
    </source>
</evidence>
<dbReference type="InterPro" id="IPR011004">
    <property type="entry name" value="Trimer_LpxA-like_sf"/>
</dbReference>
<dbReference type="AlphaFoldDB" id="A0A1D8D633"/>
<proteinExistence type="inferred from homology"/>
<dbReference type="InterPro" id="IPR001451">
    <property type="entry name" value="Hexapep"/>
</dbReference>
<dbReference type="Proteomes" id="UP000095185">
    <property type="component" value="Chromosome"/>
</dbReference>
<dbReference type="KEGG" id="clz:BIU88_00455"/>
<organism evidence="7 8">
    <name type="scientific">Chlorobaculum limnaeum</name>
    <dbReference type="NCBI Taxonomy" id="274537"/>
    <lineage>
        <taxon>Bacteria</taxon>
        <taxon>Pseudomonadati</taxon>
        <taxon>Chlorobiota</taxon>
        <taxon>Chlorobiia</taxon>
        <taxon>Chlorobiales</taxon>
        <taxon>Chlorobiaceae</taxon>
        <taxon>Chlorobaculum</taxon>
    </lineage>
</organism>
<reference evidence="7" key="1">
    <citation type="submission" date="2016-09" db="EMBL/GenBank/DDBJ databases">
        <title>Genome sequence of Chlorobaculum limnaeum.</title>
        <authorList>
            <person name="Liu Z."/>
            <person name="Tank M."/>
            <person name="Bryant D.A."/>
        </authorList>
    </citation>
    <scope>NUCLEOTIDE SEQUENCE [LARGE SCALE GENOMIC DNA]</scope>
    <source>
        <strain evidence="7">DSM 1677</strain>
    </source>
</reference>
<dbReference type="PANTHER" id="PTHR42811">
    <property type="entry name" value="SERINE ACETYLTRANSFERASE"/>
    <property type="match status" value="1"/>
</dbReference>
<dbReference type="Gene3D" id="2.160.10.10">
    <property type="entry name" value="Hexapeptide repeat proteins"/>
    <property type="match status" value="1"/>
</dbReference>
<evidence type="ECO:0000256" key="2">
    <source>
        <dbReference type="ARBA" id="ARBA00022679"/>
    </source>
</evidence>
<dbReference type="GO" id="GO:0006535">
    <property type="term" value="P:cysteine biosynthetic process from serine"/>
    <property type="evidence" value="ECO:0007669"/>
    <property type="project" value="InterPro"/>
</dbReference>
<evidence type="ECO:0000256" key="4">
    <source>
        <dbReference type="ARBA" id="ARBA00023315"/>
    </source>
</evidence>
<dbReference type="SUPFAM" id="SSF51161">
    <property type="entry name" value="Trimeric LpxA-like enzymes"/>
    <property type="match status" value="1"/>
</dbReference>
<keyword evidence="4 5" id="KW-0012">Acyltransferase</keyword>
<keyword evidence="6" id="KW-0472">Membrane</keyword>
<dbReference type="PIRSF" id="PIRSF000441">
    <property type="entry name" value="CysE"/>
    <property type="match status" value="1"/>
</dbReference>
<dbReference type="EMBL" id="CP017305">
    <property type="protein sequence ID" value="AOS84937.1"/>
    <property type="molecule type" value="Genomic_DNA"/>
</dbReference>
<dbReference type="Pfam" id="PF00132">
    <property type="entry name" value="Hexapep"/>
    <property type="match status" value="1"/>
</dbReference>
<keyword evidence="3" id="KW-0677">Repeat</keyword>
<evidence type="ECO:0000256" key="5">
    <source>
        <dbReference type="PIRNR" id="PIRNR000441"/>
    </source>
</evidence>
<dbReference type="InterPro" id="IPR045304">
    <property type="entry name" value="LbH_SAT"/>
</dbReference>
<comment type="catalytic activity">
    <reaction evidence="5">
        <text>L-serine + acetyl-CoA = O-acetyl-L-serine + CoA</text>
        <dbReference type="Rhea" id="RHEA:24560"/>
        <dbReference type="ChEBI" id="CHEBI:33384"/>
        <dbReference type="ChEBI" id="CHEBI:57287"/>
        <dbReference type="ChEBI" id="CHEBI:57288"/>
        <dbReference type="ChEBI" id="CHEBI:58340"/>
        <dbReference type="EC" id="2.3.1.30"/>
    </reaction>
</comment>
<dbReference type="GO" id="GO:0005737">
    <property type="term" value="C:cytoplasm"/>
    <property type="evidence" value="ECO:0007669"/>
    <property type="project" value="InterPro"/>
</dbReference>
<evidence type="ECO:0000313" key="8">
    <source>
        <dbReference type="Proteomes" id="UP000095185"/>
    </source>
</evidence>
<evidence type="ECO:0000256" key="6">
    <source>
        <dbReference type="SAM" id="Phobius"/>
    </source>
</evidence>
<accession>A0A1D8D633</accession>
<evidence type="ECO:0000313" key="7">
    <source>
        <dbReference type="EMBL" id="AOS84937.1"/>
    </source>
</evidence>